<organism evidence="2 3">
    <name type="scientific">Eumeta variegata</name>
    <name type="common">Bagworm moth</name>
    <name type="synonym">Eumeta japonica</name>
    <dbReference type="NCBI Taxonomy" id="151549"/>
    <lineage>
        <taxon>Eukaryota</taxon>
        <taxon>Metazoa</taxon>
        <taxon>Ecdysozoa</taxon>
        <taxon>Arthropoda</taxon>
        <taxon>Hexapoda</taxon>
        <taxon>Insecta</taxon>
        <taxon>Pterygota</taxon>
        <taxon>Neoptera</taxon>
        <taxon>Endopterygota</taxon>
        <taxon>Lepidoptera</taxon>
        <taxon>Glossata</taxon>
        <taxon>Ditrysia</taxon>
        <taxon>Tineoidea</taxon>
        <taxon>Psychidae</taxon>
        <taxon>Oiketicinae</taxon>
        <taxon>Eumeta</taxon>
    </lineage>
</organism>
<feature type="region of interest" description="Disordered" evidence="1">
    <location>
        <begin position="1"/>
        <end position="20"/>
    </location>
</feature>
<accession>A0A4C1VRA8</accession>
<evidence type="ECO:0000313" key="2">
    <source>
        <dbReference type="EMBL" id="GBP40709.1"/>
    </source>
</evidence>
<gene>
    <name evidence="2" type="ORF">EVAR_36445_1</name>
</gene>
<name>A0A4C1VRA8_EUMVA</name>
<evidence type="ECO:0000313" key="3">
    <source>
        <dbReference type="Proteomes" id="UP000299102"/>
    </source>
</evidence>
<proteinExistence type="predicted"/>
<protein>
    <submittedName>
        <fullName evidence="2">Uncharacterized protein</fullName>
    </submittedName>
</protein>
<keyword evidence="3" id="KW-1185">Reference proteome</keyword>
<dbReference type="EMBL" id="BGZK01000386">
    <property type="protein sequence ID" value="GBP40709.1"/>
    <property type="molecule type" value="Genomic_DNA"/>
</dbReference>
<sequence>MKRKKSLAAAHATARSGAAQANGAEFVACTSMHAHAQSERPFTRWPFPRRQPHSHSAGDARAALVQRLRTSPSNLEVSGSILIAGVLNDEFLTWVDLNR</sequence>
<dbReference type="Proteomes" id="UP000299102">
    <property type="component" value="Unassembled WGS sequence"/>
</dbReference>
<comment type="caution">
    <text evidence="2">The sequence shown here is derived from an EMBL/GenBank/DDBJ whole genome shotgun (WGS) entry which is preliminary data.</text>
</comment>
<dbReference type="AlphaFoldDB" id="A0A4C1VRA8"/>
<evidence type="ECO:0000256" key="1">
    <source>
        <dbReference type="SAM" id="MobiDB-lite"/>
    </source>
</evidence>
<reference evidence="2 3" key="1">
    <citation type="journal article" date="2019" name="Commun. Biol.">
        <title>The bagworm genome reveals a unique fibroin gene that provides high tensile strength.</title>
        <authorList>
            <person name="Kono N."/>
            <person name="Nakamura H."/>
            <person name="Ohtoshi R."/>
            <person name="Tomita M."/>
            <person name="Numata K."/>
            <person name="Arakawa K."/>
        </authorList>
    </citation>
    <scope>NUCLEOTIDE SEQUENCE [LARGE SCALE GENOMIC DNA]</scope>
</reference>
<feature type="compositionally biased region" description="Low complexity" evidence="1">
    <location>
        <begin position="8"/>
        <end position="20"/>
    </location>
</feature>